<dbReference type="AlphaFoldDB" id="A0AB33VDH7"/>
<name>A0AB33VDH7_RALSU</name>
<accession>A0AB33VDH7</accession>
<reference evidence="2 3" key="1">
    <citation type="journal article" date="2006" name="Mol. Plant Microbe Interact.">
        <title>Identification of open reading frames unique to a select agent: Ralstonia solanacearum race 3 biovar 2.</title>
        <authorList>
            <person name="Gabriel D.W."/>
            <person name="Allen C."/>
            <person name="Schell M."/>
            <person name="Denny T.P."/>
            <person name="Greenberg J.T."/>
            <person name="Duan Y.P."/>
            <person name="Flores-Cruz Z."/>
            <person name="Huang Q."/>
            <person name="Clifford J.M."/>
            <person name="Presting G."/>
            <person name="Gonzalez E.T."/>
            <person name="Reddy J."/>
            <person name="Elphinstone J."/>
            <person name="Swanson J."/>
            <person name="Yao J."/>
            <person name="Mulholland V."/>
            <person name="Liu L."/>
            <person name="Farmerie W."/>
            <person name="Patnaikuni M."/>
            <person name="Balogh B."/>
            <person name="Norman D."/>
            <person name="Alvarez A."/>
            <person name="Castillo J.A."/>
            <person name="Jones J."/>
            <person name="Saddler G."/>
            <person name="Walunas T."/>
            <person name="Zhukov A."/>
            <person name="Mikhailova N."/>
        </authorList>
    </citation>
    <scope>NUCLEOTIDE SEQUENCE [LARGE SCALE GENOMIC DNA]</scope>
    <source>
        <strain evidence="2 3">UW551</strain>
    </source>
</reference>
<protein>
    <recommendedName>
        <fullName evidence="1">DUF4031 domain-containing protein</fullName>
    </recommendedName>
</protein>
<dbReference type="EMBL" id="AAKL01000022">
    <property type="protein sequence ID" value="EAP72894.1"/>
    <property type="molecule type" value="Genomic_DNA"/>
</dbReference>
<evidence type="ECO:0000259" key="1">
    <source>
        <dbReference type="Pfam" id="PF13223"/>
    </source>
</evidence>
<sequence>MAVYTDNARIPWRGRKWCHLVADNLDELHSFARSIGLHRGWFQANASLPHYDITLETREIALSKGAKLVDRRTLITSGRRLKQELLSEQARETAQLALFD</sequence>
<dbReference type="InterPro" id="IPR025109">
    <property type="entry name" value="DUF4031"/>
</dbReference>
<evidence type="ECO:0000313" key="2">
    <source>
        <dbReference type="EMBL" id="EAP72894.1"/>
    </source>
</evidence>
<proteinExistence type="predicted"/>
<dbReference type="RefSeq" id="WP_003263479.1">
    <property type="nucleotide sequence ID" value="NZ_AAKL01000022.1"/>
</dbReference>
<comment type="caution">
    <text evidence="2">The sequence shown here is derived from an EMBL/GenBank/DDBJ whole genome shotgun (WGS) entry which is preliminary data.</text>
</comment>
<evidence type="ECO:0000313" key="3">
    <source>
        <dbReference type="Proteomes" id="UP000005933"/>
    </source>
</evidence>
<gene>
    <name evidence="2" type="ORF">RRSL_02070</name>
</gene>
<feature type="domain" description="DUF4031" evidence="1">
    <location>
        <begin position="3"/>
        <end position="77"/>
    </location>
</feature>
<organism evidence="2 3">
    <name type="scientific">Ralstonia solanacearum (strain UW551)</name>
    <dbReference type="NCBI Taxonomy" id="342110"/>
    <lineage>
        <taxon>Bacteria</taxon>
        <taxon>Pseudomonadati</taxon>
        <taxon>Pseudomonadota</taxon>
        <taxon>Betaproteobacteria</taxon>
        <taxon>Burkholderiales</taxon>
        <taxon>Burkholderiaceae</taxon>
        <taxon>Ralstonia</taxon>
        <taxon>Ralstonia solanacearum species complex</taxon>
    </lineage>
</organism>
<dbReference type="Proteomes" id="UP000005933">
    <property type="component" value="Unassembled WGS sequence"/>
</dbReference>
<dbReference type="Pfam" id="PF13223">
    <property type="entry name" value="DUF4031"/>
    <property type="match status" value="1"/>
</dbReference>